<feature type="domain" description="Peptidase M16 C-terminal" evidence="3">
    <location>
        <begin position="169"/>
        <end position="341"/>
    </location>
</feature>
<dbReference type="InterPro" id="IPR011249">
    <property type="entry name" value="Metalloenz_LuxS/M16"/>
</dbReference>
<evidence type="ECO:0008006" key="6">
    <source>
        <dbReference type="Google" id="ProtNLM"/>
    </source>
</evidence>
<accession>A0A1G1KR68</accession>
<dbReference type="Proteomes" id="UP000178187">
    <property type="component" value="Unassembled WGS sequence"/>
</dbReference>
<reference evidence="4 5" key="1">
    <citation type="journal article" date="2016" name="Nat. Commun.">
        <title>Thousands of microbial genomes shed light on interconnected biogeochemical processes in an aquifer system.</title>
        <authorList>
            <person name="Anantharaman K."/>
            <person name="Brown C.T."/>
            <person name="Hug L.A."/>
            <person name="Sharon I."/>
            <person name="Castelle C.J."/>
            <person name="Probst A.J."/>
            <person name="Thomas B.C."/>
            <person name="Singh A."/>
            <person name="Wilkins M.J."/>
            <person name="Karaoz U."/>
            <person name="Brodie E.L."/>
            <person name="Williams K.H."/>
            <person name="Hubbard S.S."/>
            <person name="Banfield J.F."/>
        </authorList>
    </citation>
    <scope>NUCLEOTIDE SEQUENCE [LARGE SCALE GENOMIC DNA]</scope>
</reference>
<sequence length="425" mass="48235">MTKRYQSVLKNGLRVITTQLSGRETVGLVIWVRVGARFESKRLSGISHFAEHMVFKGTKNRSTKKIKEDIEGVGGMLNAFTSEECTCFFVKIPKRHFSRAFDVLQDMVNHSVSKPEDFEKERAVILEEIKMYMDVPSQYVQEMITELLWPKQPLGRPISGTLETVAAFKRMDLIDHIKSYYHPQNILITACGEIDPSEVEKMAEQCFPEVCEDVPSKHGLVKTFPKPGRYYFLDKKSEQINFVLGFEGLSRVDPKRYQLILLNIILGANMSSRLFEEIRERRGLAYDIKSGASFLNDTGALLISAGVEPEKTPVSIRVIMKELGKLKHKKVPVEELDRAKEYFLGQLTIGLEDTLDQALWAGDRVLYGGSIPTLEEIKDAVKRATGEDIQRLAGKIFQTSKVRLALIGPLNKKFEEKIKKECVCP</sequence>
<evidence type="ECO:0000259" key="2">
    <source>
        <dbReference type="Pfam" id="PF00675"/>
    </source>
</evidence>
<dbReference type="Gene3D" id="3.30.830.10">
    <property type="entry name" value="Metalloenzyme, LuxS/M16 peptidase-like"/>
    <property type="match status" value="2"/>
</dbReference>
<evidence type="ECO:0000313" key="4">
    <source>
        <dbReference type="EMBL" id="OGW95417.1"/>
    </source>
</evidence>
<feature type="domain" description="Peptidase M16 N-terminal" evidence="2">
    <location>
        <begin position="14"/>
        <end position="161"/>
    </location>
</feature>
<dbReference type="EMBL" id="MHFR01000063">
    <property type="protein sequence ID" value="OGW95417.1"/>
    <property type="molecule type" value="Genomic_DNA"/>
</dbReference>
<dbReference type="PANTHER" id="PTHR11851">
    <property type="entry name" value="METALLOPROTEASE"/>
    <property type="match status" value="1"/>
</dbReference>
<dbReference type="SUPFAM" id="SSF63411">
    <property type="entry name" value="LuxS/MPP-like metallohydrolase"/>
    <property type="match status" value="2"/>
</dbReference>
<comment type="similarity">
    <text evidence="1">Belongs to the peptidase M16 family.</text>
</comment>
<dbReference type="GO" id="GO:0046872">
    <property type="term" value="F:metal ion binding"/>
    <property type="evidence" value="ECO:0007669"/>
    <property type="project" value="InterPro"/>
</dbReference>
<evidence type="ECO:0000259" key="3">
    <source>
        <dbReference type="Pfam" id="PF05193"/>
    </source>
</evidence>
<dbReference type="Pfam" id="PF00675">
    <property type="entry name" value="Peptidase_M16"/>
    <property type="match status" value="1"/>
</dbReference>
<organism evidence="4 5">
    <name type="scientific">Candidatus Danuiimicrobium aquiferis</name>
    <dbReference type="NCBI Taxonomy" id="1801832"/>
    <lineage>
        <taxon>Bacteria</taxon>
        <taxon>Pseudomonadati</taxon>
        <taxon>Candidatus Omnitrophota</taxon>
        <taxon>Candidatus Danuiimicrobium</taxon>
    </lineage>
</organism>
<name>A0A1G1KR68_9BACT</name>
<dbReference type="InterPro" id="IPR050361">
    <property type="entry name" value="MPP/UQCRC_Complex"/>
</dbReference>
<protein>
    <recommendedName>
        <fullName evidence="6">Peptidase M16</fullName>
    </recommendedName>
</protein>
<dbReference type="PANTHER" id="PTHR11851:SF49">
    <property type="entry name" value="MITOCHONDRIAL-PROCESSING PEPTIDASE SUBUNIT ALPHA"/>
    <property type="match status" value="1"/>
</dbReference>
<dbReference type="InterPro" id="IPR011765">
    <property type="entry name" value="Pept_M16_N"/>
</dbReference>
<dbReference type="InterPro" id="IPR007863">
    <property type="entry name" value="Peptidase_M16_C"/>
</dbReference>
<comment type="caution">
    <text evidence="4">The sequence shown here is derived from an EMBL/GenBank/DDBJ whole genome shotgun (WGS) entry which is preliminary data.</text>
</comment>
<proteinExistence type="inferred from homology"/>
<dbReference type="AlphaFoldDB" id="A0A1G1KR68"/>
<dbReference type="Pfam" id="PF05193">
    <property type="entry name" value="Peptidase_M16_C"/>
    <property type="match status" value="1"/>
</dbReference>
<evidence type="ECO:0000256" key="1">
    <source>
        <dbReference type="ARBA" id="ARBA00007261"/>
    </source>
</evidence>
<gene>
    <name evidence="4" type="ORF">A3G33_10590</name>
</gene>
<evidence type="ECO:0000313" key="5">
    <source>
        <dbReference type="Proteomes" id="UP000178187"/>
    </source>
</evidence>